<evidence type="ECO:0000256" key="1">
    <source>
        <dbReference type="SAM" id="MobiDB-lite"/>
    </source>
</evidence>
<feature type="region of interest" description="Disordered" evidence="1">
    <location>
        <begin position="276"/>
        <end position="337"/>
    </location>
</feature>
<organism>
    <name type="scientific">Branchiostoma floridae</name>
    <name type="common">Florida lancelet</name>
    <name type="synonym">Amphioxus</name>
    <dbReference type="NCBI Taxonomy" id="7739"/>
    <lineage>
        <taxon>Eukaryota</taxon>
        <taxon>Metazoa</taxon>
        <taxon>Chordata</taxon>
        <taxon>Cephalochordata</taxon>
        <taxon>Leptocardii</taxon>
        <taxon>Amphioxiformes</taxon>
        <taxon>Branchiostomatidae</taxon>
        <taxon>Branchiostoma</taxon>
    </lineage>
</organism>
<name>C3YGZ5_BRAFL</name>
<feature type="compositionally biased region" description="Basic and acidic residues" evidence="1">
    <location>
        <begin position="281"/>
        <end position="290"/>
    </location>
</feature>
<sequence>MAGRKLPDGTLDDFLEFVRHQEVRDRFLEESPAAQGMQRFRPLPEIAPAAPHGSLSPWDHGSDCDRYENMNSEDEEEEEEDSCGFGAQPGGDRTYSATVPKIVISPRDSRKTPSPLRPKTPSSPRDPPPPQRIQREQMIQPRSKSRSREDVAMETVVTMTTPRRGSLHDGSLKIPHDPLSWTGVTPPVSLGNGSPPPADFPDSDAPGRPTGAEGTDMEDGGGQALVREASGADYSQFSRQRRPGGEDIDEIVQIVRQQEDVGCDRDAELSLKKFAPLPGIRRQDGLKEDVKEDEDDPVAADSRQYYESEDVLSSMTAAECDSPLPSPRDLRGHASDNNLYGKMERLSLKRDNNNAASRDARSVAVDFDSDLLTVSTGFESALSRQRRRTRSDPCRKPRFKGMRLPPIAIIHMPDRPAAPEPTHTPPLDDCVFDSNDEEPIDHIDPGQ</sequence>
<dbReference type="EMBL" id="GG666512">
    <property type="protein sequence ID" value="EEN60466.1"/>
    <property type="molecule type" value="Genomic_DNA"/>
</dbReference>
<protein>
    <submittedName>
        <fullName evidence="2">Uncharacterized protein</fullName>
    </submittedName>
</protein>
<dbReference type="AlphaFoldDB" id="C3YGZ5"/>
<feature type="region of interest" description="Disordered" evidence="1">
    <location>
        <begin position="29"/>
        <end position="248"/>
    </location>
</feature>
<accession>C3YGZ5</accession>
<evidence type="ECO:0000313" key="2">
    <source>
        <dbReference type="EMBL" id="EEN60466.1"/>
    </source>
</evidence>
<feature type="compositionally biased region" description="Basic and acidic residues" evidence="1">
    <location>
        <begin position="166"/>
        <end position="176"/>
    </location>
</feature>
<reference evidence="2" key="1">
    <citation type="journal article" date="2008" name="Nature">
        <title>The amphioxus genome and the evolution of the chordate karyotype.</title>
        <authorList>
            <consortium name="US DOE Joint Genome Institute (JGI-PGF)"/>
            <person name="Putnam N.H."/>
            <person name="Butts T."/>
            <person name="Ferrier D.E.K."/>
            <person name="Furlong R.F."/>
            <person name="Hellsten U."/>
            <person name="Kawashima T."/>
            <person name="Robinson-Rechavi M."/>
            <person name="Shoguchi E."/>
            <person name="Terry A."/>
            <person name="Yu J.-K."/>
            <person name="Benito-Gutierrez E.L."/>
            <person name="Dubchak I."/>
            <person name="Garcia-Fernandez J."/>
            <person name="Gibson-Brown J.J."/>
            <person name="Grigoriev I.V."/>
            <person name="Horton A.C."/>
            <person name="de Jong P.J."/>
            <person name="Jurka J."/>
            <person name="Kapitonov V.V."/>
            <person name="Kohara Y."/>
            <person name="Kuroki Y."/>
            <person name="Lindquist E."/>
            <person name="Lucas S."/>
            <person name="Osoegawa K."/>
            <person name="Pennacchio L.A."/>
            <person name="Salamov A.A."/>
            <person name="Satou Y."/>
            <person name="Sauka-Spengler T."/>
            <person name="Schmutz J."/>
            <person name="Shin-I T."/>
            <person name="Toyoda A."/>
            <person name="Bronner-Fraser M."/>
            <person name="Fujiyama A."/>
            <person name="Holland L.Z."/>
            <person name="Holland P.W.H."/>
            <person name="Satoh N."/>
            <person name="Rokhsar D.S."/>
        </authorList>
    </citation>
    <scope>NUCLEOTIDE SEQUENCE [LARGE SCALE GENOMIC DNA]</scope>
    <source>
        <strain evidence="2">S238N-H82</strain>
        <tissue evidence="2">Testes</tissue>
    </source>
</reference>
<dbReference type="InParanoid" id="C3YGZ5"/>
<gene>
    <name evidence="2" type="ORF">BRAFLDRAFT_79246</name>
</gene>
<feature type="compositionally biased region" description="Acidic residues" evidence="1">
    <location>
        <begin position="430"/>
        <end position="439"/>
    </location>
</feature>
<feature type="compositionally biased region" description="Acidic residues" evidence="1">
    <location>
        <begin position="71"/>
        <end position="82"/>
    </location>
</feature>
<feature type="region of interest" description="Disordered" evidence="1">
    <location>
        <begin position="380"/>
        <end position="447"/>
    </location>
</feature>
<proteinExistence type="predicted"/>